<evidence type="ECO:0000313" key="2">
    <source>
        <dbReference type="Proteomes" id="UP001054889"/>
    </source>
</evidence>
<reference evidence="1" key="2">
    <citation type="submission" date="2021-12" db="EMBL/GenBank/DDBJ databases">
        <title>Resequencing data analysis of finger millet.</title>
        <authorList>
            <person name="Hatakeyama M."/>
            <person name="Aluri S."/>
            <person name="Balachadran M.T."/>
            <person name="Sivarajan S.R."/>
            <person name="Poveda L."/>
            <person name="Shimizu-Inatsugi R."/>
            <person name="Schlapbach R."/>
            <person name="Sreeman S.M."/>
            <person name="Shimizu K.K."/>
        </authorList>
    </citation>
    <scope>NUCLEOTIDE SEQUENCE</scope>
</reference>
<name>A0AAV5F1K1_ELECO</name>
<proteinExistence type="predicted"/>
<organism evidence="1 2">
    <name type="scientific">Eleusine coracana subsp. coracana</name>
    <dbReference type="NCBI Taxonomy" id="191504"/>
    <lineage>
        <taxon>Eukaryota</taxon>
        <taxon>Viridiplantae</taxon>
        <taxon>Streptophyta</taxon>
        <taxon>Embryophyta</taxon>
        <taxon>Tracheophyta</taxon>
        <taxon>Spermatophyta</taxon>
        <taxon>Magnoliopsida</taxon>
        <taxon>Liliopsida</taxon>
        <taxon>Poales</taxon>
        <taxon>Poaceae</taxon>
        <taxon>PACMAD clade</taxon>
        <taxon>Chloridoideae</taxon>
        <taxon>Cynodonteae</taxon>
        <taxon>Eleusininae</taxon>
        <taxon>Eleusine</taxon>
    </lineage>
</organism>
<dbReference type="Proteomes" id="UP001054889">
    <property type="component" value="Unassembled WGS sequence"/>
</dbReference>
<keyword evidence="2" id="KW-1185">Reference proteome</keyword>
<sequence>MGTAHFFGPTTGCTALPLLRSPLTYSPGFQDKRRTNVLSERLYLMISGLKIYMASGV</sequence>
<protein>
    <submittedName>
        <fullName evidence="1">Uncharacterized protein</fullName>
    </submittedName>
</protein>
<dbReference type="EMBL" id="BQKI01000081">
    <property type="protein sequence ID" value="GJN28737.1"/>
    <property type="molecule type" value="Genomic_DNA"/>
</dbReference>
<reference evidence="1" key="1">
    <citation type="journal article" date="2018" name="DNA Res.">
        <title>Multiple hybrid de novo genome assembly of finger millet, an orphan allotetraploid crop.</title>
        <authorList>
            <person name="Hatakeyama M."/>
            <person name="Aluri S."/>
            <person name="Balachadran M.T."/>
            <person name="Sivarajan S.R."/>
            <person name="Patrignani A."/>
            <person name="Gruter S."/>
            <person name="Poveda L."/>
            <person name="Shimizu-Inatsugi R."/>
            <person name="Baeten J."/>
            <person name="Francoijs K.J."/>
            <person name="Nataraja K.N."/>
            <person name="Reddy Y.A.N."/>
            <person name="Phadnis S."/>
            <person name="Ravikumar R.L."/>
            <person name="Schlapbach R."/>
            <person name="Sreeman S.M."/>
            <person name="Shimizu K.K."/>
        </authorList>
    </citation>
    <scope>NUCLEOTIDE SEQUENCE</scope>
</reference>
<gene>
    <name evidence="1" type="primary">gb16896</name>
    <name evidence="1" type="ORF">PR202_gb16896</name>
</gene>
<evidence type="ECO:0000313" key="1">
    <source>
        <dbReference type="EMBL" id="GJN28737.1"/>
    </source>
</evidence>
<accession>A0AAV5F1K1</accession>
<dbReference type="AlphaFoldDB" id="A0AAV5F1K1"/>
<comment type="caution">
    <text evidence="1">The sequence shown here is derived from an EMBL/GenBank/DDBJ whole genome shotgun (WGS) entry which is preliminary data.</text>
</comment>